<keyword evidence="3" id="KW-1185">Reference proteome</keyword>
<organism evidence="2 3">
    <name type="scientific">Puniceicoccus vermicola</name>
    <dbReference type="NCBI Taxonomy" id="388746"/>
    <lineage>
        <taxon>Bacteria</taxon>
        <taxon>Pseudomonadati</taxon>
        <taxon>Verrucomicrobiota</taxon>
        <taxon>Opitutia</taxon>
        <taxon>Puniceicoccales</taxon>
        <taxon>Puniceicoccaceae</taxon>
        <taxon>Puniceicoccus</taxon>
    </lineage>
</organism>
<evidence type="ECO:0000313" key="2">
    <source>
        <dbReference type="EMBL" id="MBC2603304.1"/>
    </source>
</evidence>
<dbReference type="InterPro" id="IPR001387">
    <property type="entry name" value="Cro/C1-type_HTH"/>
</dbReference>
<dbReference type="Proteomes" id="UP000525652">
    <property type="component" value="Unassembled WGS sequence"/>
</dbReference>
<name>A0A7X1E5M6_9BACT</name>
<dbReference type="SUPFAM" id="SSF47413">
    <property type="entry name" value="lambda repressor-like DNA-binding domains"/>
    <property type="match status" value="1"/>
</dbReference>
<dbReference type="InterPro" id="IPR010982">
    <property type="entry name" value="Lambda_DNA-bd_dom_sf"/>
</dbReference>
<sequence>MEDCHKELQNRLRELRHDANLTQEAVSELSGLSYKHYQALEAGRKSDVRLSSLCMIAKAYQVEPWELLYSQKPVLSPAFHRSIRNLKNNRSRQKRD</sequence>
<evidence type="ECO:0000313" key="3">
    <source>
        <dbReference type="Proteomes" id="UP000525652"/>
    </source>
</evidence>
<proteinExistence type="predicted"/>
<feature type="domain" description="HTH cro/C1-type" evidence="1">
    <location>
        <begin position="12"/>
        <end position="68"/>
    </location>
</feature>
<evidence type="ECO:0000259" key="1">
    <source>
        <dbReference type="PROSITE" id="PS50943"/>
    </source>
</evidence>
<dbReference type="GO" id="GO:0003677">
    <property type="term" value="F:DNA binding"/>
    <property type="evidence" value="ECO:0007669"/>
    <property type="project" value="InterPro"/>
</dbReference>
<reference evidence="2 3" key="1">
    <citation type="submission" date="2020-07" db="EMBL/GenBank/DDBJ databases">
        <authorList>
            <person name="Feng X."/>
        </authorList>
    </citation>
    <scope>NUCLEOTIDE SEQUENCE [LARGE SCALE GENOMIC DNA]</scope>
    <source>
        <strain evidence="2 3">JCM14086</strain>
    </source>
</reference>
<accession>A0A7X1E5M6</accession>
<dbReference type="CDD" id="cd00093">
    <property type="entry name" value="HTH_XRE"/>
    <property type="match status" value="1"/>
</dbReference>
<dbReference type="Pfam" id="PF13560">
    <property type="entry name" value="HTH_31"/>
    <property type="match status" value="1"/>
</dbReference>
<dbReference type="Gene3D" id="1.10.260.40">
    <property type="entry name" value="lambda repressor-like DNA-binding domains"/>
    <property type="match status" value="1"/>
</dbReference>
<gene>
    <name evidence="2" type="ORF">H5P30_16095</name>
</gene>
<dbReference type="SMART" id="SM00530">
    <property type="entry name" value="HTH_XRE"/>
    <property type="match status" value="1"/>
</dbReference>
<dbReference type="PROSITE" id="PS50943">
    <property type="entry name" value="HTH_CROC1"/>
    <property type="match status" value="1"/>
</dbReference>
<protein>
    <submittedName>
        <fullName evidence="2">Helix-turn-helix transcriptional regulator</fullName>
    </submittedName>
</protein>
<dbReference type="EMBL" id="JACHVA010000126">
    <property type="protein sequence ID" value="MBC2603304.1"/>
    <property type="molecule type" value="Genomic_DNA"/>
</dbReference>
<comment type="caution">
    <text evidence="2">The sequence shown here is derived from an EMBL/GenBank/DDBJ whole genome shotgun (WGS) entry which is preliminary data.</text>
</comment>
<dbReference type="AlphaFoldDB" id="A0A7X1E5M6"/>
<dbReference type="RefSeq" id="WP_185693936.1">
    <property type="nucleotide sequence ID" value="NZ_JACHVA010000126.1"/>
</dbReference>